<name>A0ACD0WHW2_CLALS</name>
<organism evidence="1 2">
    <name type="scientific">Clavispora lusitaniae</name>
    <name type="common">Candida lusitaniae</name>
    <dbReference type="NCBI Taxonomy" id="36911"/>
    <lineage>
        <taxon>Eukaryota</taxon>
        <taxon>Fungi</taxon>
        <taxon>Dikarya</taxon>
        <taxon>Ascomycota</taxon>
        <taxon>Saccharomycotina</taxon>
        <taxon>Pichiomycetes</taxon>
        <taxon>Metschnikowiaceae</taxon>
        <taxon>Clavispora</taxon>
    </lineage>
</organism>
<dbReference type="EMBL" id="CP038485">
    <property type="protein sequence ID" value="QFZ26915.1"/>
    <property type="molecule type" value="Genomic_DNA"/>
</dbReference>
<proteinExistence type="predicted"/>
<dbReference type="Proteomes" id="UP000326582">
    <property type="component" value="Chromosome 2"/>
</dbReference>
<gene>
    <name evidence="1" type="ORF">EJF14_20836</name>
</gene>
<protein>
    <submittedName>
        <fullName evidence="1">Uncharacterized protein</fullName>
    </submittedName>
</protein>
<keyword evidence="2" id="KW-1185">Reference proteome</keyword>
<evidence type="ECO:0000313" key="2">
    <source>
        <dbReference type="Proteomes" id="UP000326582"/>
    </source>
</evidence>
<accession>A0ACD0WHW2</accession>
<sequence>MDQSRRAQRKEETWKPQSDLVVCFGAKVFSPFDDRSTRGTECASAGEVHIDPAPDAGESRDLNPPSLKSAAVGPRLRKPTDPRSSGETSSTKVVIFFFFGSLWSSPSPHGPKSRPP</sequence>
<reference evidence="2" key="1">
    <citation type="journal article" date="2019" name="MBio">
        <title>Comparative genomics for the elucidation of multidrug resistance (MDR) in Candida lusitaniae.</title>
        <authorList>
            <person name="Kannan A."/>
            <person name="Asner S.A."/>
            <person name="Trachsel E."/>
            <person name="Kelly S."/>
            <person name="Parker J."/>
            <person name="Sanglard D."/>
        </authorList>
    </citation>
    <scope>NUCLEOTIDE SEQUENCE [LARGE SCALE GENOMIC DNA]</scope>
    <source>
        <strain evidence="2">P1</strain>
    </source>
</reference>
<evidence type="ECO:0000313" key="1">
    <source>
        <dbReference type="EMBL" id="QFZ26915.1"/>
    </source>
</evidence>